<accession>A0ABP9G272</accession>
<sequence>MSGPLPILEEMAVLITVLIVTSALLLSMGAGLFVVAGILRWVEPEGSAPGVLRGGTWIGVLERLAITGTVLAGYPEAIAVVLAVKGLGRYPELRSAKSEHRAKATERFIIGTLASYIWAGLLGILGSLAIQAWA</sequence>
<evidence type="ECO:0000256" key="1">
    <source>
        <dbReference type="SAM" id="Phobius"/>
    </source>
</evidence>
<evidence type="ECO:0000313" key="3">
    <source>
        <dbReference type="Proteomes" id="UP001500368"/>
    </source>
</evidence>
<keyword evidence="1" id="KW-0812">Transmembrane</keyword>
<name>A0ABP9G272_9MICC</name>
<keyword evidence="1" id="KW-1133">Transmembrane helix</keyword>
<dbReference type="Proteomes" id="UP001500368">
    <property type="component" value="Unassembled WGS sequence"/>
</dbReference>
<keyword evidence="1" id="KW-0472">Membrane</keyword>
<reference evidence="3" key="1">
    <citation type="journal article" date="2019" name="Int. J. Syst. Evol. Microbiol.">
        <title>The Global Catalogue of Microorganisms (GCM) 10K type strain sequencing project: providing services to taxonomists for standard genome sequencing and annotation.</title>
        <authorList>
            <consortium name="The Broad Institute Genomics Platform"/>
            <consortium name="The Broad Institute Genome Sequencing Center for Infectious Disease"/>
            <person name="Wu L."/>
            <person name="Ma J."/>
        </authorList>
    </citation>
    <scope>NUCLEOTIDE SEQUENCE [LARGE SCALE GENOMIC DNA]</scope>
    <source>
        <strain evidence="3">JCM 19129</strain>
    </source>
</reference>
<dbReference type="EMBL" id="BAABLW010000007">
    <property type="protein sequence ID" value="GAA4925815.1"/>
    <property type="molecule type" value="Genomic_DNA"/>
</dbReference>
<feature type="transmembrane region" description="Helical" evidence="1">
    <location>
        <begin position="108"/>
        <end position="133"/>
    </location>
</feature>
<comment type="caution">
    <text evidence="2">The sequence shown here is derived from an EMBL/GenBank/DDBJ whole genome shotgun (WGS) entry which is preliminary data.</text>
</comment>
<protein>
    <submittedName>
        <fullName evidence="2">Uncharacterized protein</fullName>
    </submittedName>
</protein>
<keyword evidence="3" id="KW-1185">Reference proteome</keyword>
<gene>
    <name evidence="2" type="ORF">GCM10025790_24330</name>
</gene>
<organism evidence="2 3">
    <name type="scientific">Nesterenkonia rhizosphaerae</name>
    <dbReference type="NCBI Taxonomy" id="1348272"/>
    <lineage>
        <taxon>Bacteria</taxon>
        <taxon>Bacillati</taxon>
        <taxon>Actinomycetota</taxon>
        <taxon>Actinomycetes</taxon>
        <taxon>Micrococcales</taxon>
        <taxon>Micrococcaceae</taxon>
        <taxon>Nesterenkonia</taxon>
    </lineage>
</organism>
<feature type="transmembrane region" description="Helical" evidence="1">
    <location>
        <begin position="64"/>
        <end position="87"/>
    </location>
</feature>
<evidence type="ECO:0000313" key="2">
    <source>
        <dbReference type="EMBL" id="GAA4925815.1"/>
    </source>
</evidence>
<feature type="transmembrane region" description="Helical" evidence="1">
    <location>
        <begin position="12"/>
        <end position="39"/>
    </location>
</feature>
<proteinExistence type="predicted"/>